<comment type="caution">
    <text evidence="2">The sequence shown here is derived from an EMBL/GenBank/DDBJ whole genome shotgun (WGS) entry which is preliminary data.</text>
</comment>
<protein>
    <recommendedName>
        <fullName evidence="1">Reverse transcriptase domain-containing protein</fullName>
    </recommendedName>
</protein>
<reference evidence="2 3" key="1">
    <citation type="submission" date="2024-01" db="EMBL/GenBank/DDBJ databases">
        <title>The complete chloroplast genome sequence of Lithospermum erythrorhizon: insights into the phylogenetic relationship among Boraginaceae species and the maternal lineages of purple gromwells.</title>
        <authorList>
            <person name="Okada T."/>
            <person name="Watanabe K."/>
        </authorList>
    </citation>
    <scope>NUCLEOTIDE SEQUENCE [LARGE SCALE GENOMIC DNA]</scope>
</reference>
<sequence>MKSFRPIACYNSIYKIISSILVVRLKKVFHKIIELQQTAYVPGRIITDGILIMQELMVGYHRNSGASRCAIKVDIVKAYDTIR</sequence>
<dbReference type="InterPro" id="IPR000477">
    <property type="entry name" value="RT_dom"/>
</dbReference>
<evidence type="ECO:0000313" key="2">
    <source>
        <dbReference type="EMBL" id="GAA0177568.1"/>
    </source>
</evidence>
<dbReference type="InterPro" id="IPR052343">
    <property type="entry name" value="Retrotransposon-Effector_Assoc"/>
</dbReference>
<keyword evidence="3" id="KW-1185">Reference proteome</keyword>
<dbReference type="PANTHER" id="PTHR46890">
    <property type="entry name" value="NON-LTR RETROLELEMENT REVERSE TRANSCRIPTASE-LIKE PROTEIN-RELATED"/>
    <property type="match status" value="1"/>
</dbReference>
<dbReference type="Proteomes" id="UP001454036">
    <property type="component" value="Unassembled WGS sequence"/>
</dbReference>
<dbReference type="Pfam" id="PF00078">
    <property type="entry name" value="RVT_1"/>
    <property type="match status" value="1"/>
</dbReference>
<accession>A0AAV3RNE6</accession>
<evidence type="ECO:0000259" key="1">
    <source>
        <dbReference type="PROSITE" id="PS50878"/>
    </source>
</evidence>
<evidence type="ECO:0000313" key="3">
    <source>
        <dbReference type="Proteomes" id="UP001454036"/>
    </source>
</evidence>
<dbReference type="EMBL" id="BAABME010010332">
    <property type="protein sequence ID" value="GAA0177568.1"/>
    <property type="molecule type" value="Genomic_DNA"/>
</dbReference>
<name>A0AAV3RNE6_LITER</name>
<organism evidence="2 3">
    <name type="scientific">Lithospermum erythrorhizon</name>
    <name type="common">Purple gromwell</name>
    <name type="synonym">Lithospermum officinale var. erythrorhizon</name>
    <dbReference type="NCBI Taxonomy" id="34254"/>
    <lineage>
        <taxon>Eukaryota</taxon>
        <taxon>Viridiplantae</taxon>
        <taxon>Streptophyta</taxon>
        <taxon>Embryophyta</taxon>
        <taxon>Tracheophyta</taxon>
        <taxon>Spermatophyta</taxon>
        <taxon>Magnoliopsida</taxon>
        <taxon>eudicotyledons</taxon>
        <taxon>Gunneridae</taxon>
        <taxon>Pentapetalae</taxon>
        <taxon>asterids</taxon>
        <taxon>lamiids</taxon>
        <taxon>Boraginales</taxon>
        <taxon>Boraginaceae</taxon>
        <taxon>Boraginoideae</taxon>
        <taxon>Lithospermeae</taxon>
        <taxon>Lithospermum</taxon>
    </lineage>
</organism>
<gene>
    <name evidence="2" type="ORF">LIER_29718</name>
</gene>
<proteinExistence type="predicted"/>
<feature type="domain" description="Reverse transcriptase" evidence="1">
    <location>
        <begin position="1"/>
        <end position="83"/>
    </location>
</feature>
<dbReference type="AlphaFoldDB" id="A0AAV3RNE6"/>
<dbReference type="PANTHER" id="PTHR46890:SF48">
    <property type="entry name" value="RNA-DIRECTED DNA POLYMERASE"/>
    <property type="match status" value="1"/>
</dbReference>
<dbReference type="PROSITE" id="PS50878">
    <property type="entry name" value="RT_POL"/>
    <property type="match status" value="1"/>
</dbReference>